<evidence type="ECO:0000256" key="4">
    <source>
        <dbReference type="ARBA" id="ARBA00022917"/>
    </source>
</evidence>
<dbReference type="NCBIfam" id="TIGR00079">
    <property type="entry name" value="pept_deformyl"/>
    <property type="match status" value="1"/>
</dbReference>
<evidence type="ECO:0000256" key="1">
    <source>
        <dbReference type="ARBA" id="ARBA00010759"/>
    </source>
</evidence>
<feature type="binding site" evidence="6">
    <location>
        <position position="124"/>
    </location>
    <ligand>
        <name>Fe cation</name>
        <dbReference type="ChEBI" id="CHEBI:24875"/>
    </ligand>
</feature>
<dbReference type="CDD" id="cd00487">
    <property type="entry name" value="Pep_deformylase"/>
    <property type="match status" value="1"/>
</dbReference>
<accession>A0A4R6MWE1</accession>
<keyword evidence="5 6" id="KW-0408">Iron</keyword>
<comment type="function">
    <text evidence="6">Removes the formyl group from the N-terminal Met of newly synthesized proteins. Requires at least a dipeptide for an efficient rate of reaction. N-terminal L-methionine is a prerequisite for activity but the enzyme has broad specificity at other positions.</text>
</comment>
<evidence type="ECO:0000256" key="6">
    <source>
        <dbReference type="HAMAP-Rule" id="MF_00163"/>
    </source>
</evidence>
<gene>
    <name evidence="6" type="primary">def</name>
    <name evidence="7" type="ORF">DFR39_10970</name>
</gene>
<dbReference type="InterPro" id="IPR023635">
    <property type="entry name" value="Peptide_deformylase"/>
</dbReference>
<feature type="binding site" evidence="6">
    <location>
        <position position="170"/>
    </location>
    <ligand>
        <name>Fe cation</name>
        <dbReference type="ChEBI" id="CHEBI:24875"/>
    </ligand>
</feature>
<keyword evidence="4 6" id="KW-0648">Protein biosynthesis</keyword>
<dbReference type="SUPFAM" id="SSF56420">
    <property type="entry name" value="Peptide deformylase"/>
    <property type="match status" value="1"/>
</dbReference>
<comment type="similarity">
    <text evidence="1 6">Belongs to the polypeptide deformylase family.</text>
</comment>
<comment type="caution">
    <text evidence="7">The sequence shown here is derived from an EMBL/GenBank/DDBJ whole genome shotgun (WGS) entry which is preliminary data.</text>
</comment>
<dbReference type="EC" id="3.5.1.88" evidence="6"/>
<comment type="catalytic activity">
    <reaction evidence="6">
        <text>N-terminal N-formyl-L-methionyl-[peptide] + H2O = N-terminal L-methionyl-[peptide] + formate</text>
        <dbReference type="Rhea" id="RHEA:24420"/>
        <dbReference type="Rhea" id="RHEA-COMP:10639"/>
        <dbReference type="Rhea" id="RHEA-COMP:10640"/>
        <dbReference type="ChEBI" id="CHEBI:15377"/>
        <dbReference type="ChEBI" id="CHEBI:15740"/>
        <dbReference type="ChEBI" id="CHEBI:49298"/>
        <dbReference type="ChEBI" id="CHEBI:64731"/>
        <dbReference type="EC" id="3.5.1.88"/>
    </reaction>
</comment>
<keyword evidence="3 6" id="KW-0378">Hydrolase</keyword>
<dbReference type="PANTHER" id="PTHR10458:SF22">
    <property type="entry name" value="PEPTIDE DEFORMYLASE"/>
    <property type="match status" value="1"/>
</dbReference>
<keyword evidence="2 6" id="KW-0479">Metal-binding</keyword>
<proteinExistence type="inferred from homology"/>
<evidence type="ECO:0000313" key="7">
    <source>
        <dbReference type="EMBL" id="TDP06397.1"/>
    </source>
</evidence>
<dbReference type="InterPro" id="IPR036821">
    <property type="entry name" value="Peptide_deformylase_sf"/>
</dbReference>
<dbReference type="AlphaFoldDB" id="A0A4R6MWE1"/>
<dbReference type="FunFam" id="3.90.45.10:FF:000001">
    <property type="entry name" value="Peptide deformylase"/>
    <property type="match status" value="1"/>
</dbReference>
<evidence type="ECO:0000313" key="8">
    <source>
        <dbReference type="Proteomes" id="UP000295357"/>
    </source>
</evidence>
<dbReference type="EMBL" id="SNXE01000009">
    <property type="protein sequence ID" value="TDP06397.1"/>
    <property type="molecule type" value="Genomic_DNA"/>
</dbReference>
<feature type="active site" evidence="6">
    <location>
        <position position="167"/>
    </location>
</feature>
<protein>
    <recommendedName>
        <fullName evidence="6">Peptide deformylase</fullName>
        <shortName evidence="6">PDF</shortName>
        <ecNumber evidence="6">3.5.1.88</ecNumber>
    </recommendedName>
    <alternativeName>
        <fullName evidence="6">Polypeptide deformylase</fullName>
    </alternativeName>
</protein>
<keyword evidence="8" id="KW-1185">Reference proteome</keyword>
<evidence type="ECO:0000256" key="5">
    <source>
        <dbReference type="ARBA" id="ARBA00023004"/>
    </source>
</evidence>
<reference evidence="7 8" key="1">
    <citation type="submission" date="2019-03" db="EMBL/GenBank/DDBJ databases">
        <title>Genomic Encyclopedia of Type Strains, Phase IV (KMG-IV): sequencing the most valuable type-strain genomes for metagenomic binning, comparative biology and taxonomic classification.</title>
        <authorList>
            <person name="Goeker M."/>
        </authorList>
    </citation>
    <scope>NUCLEOTIDE SEQUENCE [LARGE SCALE GENOMIC DNA]</scope>
    <source>
        <strain evidence="7 8">DSM 25082</strain>
    </source>
</reference>
<dbReference type="PIRSF" id="PIRSF004749">
    <property type="entry name" value="Pep_def"/>
    <property type="match status" value="1"/>
</dbReference>
<dbReference type="NCBIfam" id="NF001159">
    <property type="entry name" value="PRK00150.1-3"/>
    <property type="match status" value="1"/>
</dbReference>
<dbReference type="Proteomes" id="UP000295357">
    <property type="component" value="Unassembled WGS sequence"/>
</dbReference>
<dbReference type="Pfam" id="PF01327">
    <property type="entry name" value="Pep_deformylase"/>
    <property type="match status" value="1"/>
</dbReference>
<dbReference type="GO" id="GO:0006412">
    <property type="term" value="P:translation"/>
    <property type="evidence" value="ECO:0007669"/>
    <property type="project" value="UniProtKB-UniRule"/>
</dbReference>
<evidence type="ECO:0000256" key="3">
    <source>
        <dbReference type="ARBA" id="ARBA00022801"/>
    </source>
</evidence>
<comment type="cofactor">
    <cofactor evidence="6">
        <name>Fe(2+)</name>
        <dbReference type="ChEBI" id="CHEBI:29033"/>
    </cofactor>
    <text evidence="6">Binds 1 Fe(2+) ion.</text>
</comment>
<dbReference type="Gene3D" id="3.90.45.10">
    <property type="entry name" value="Peptide deformylase"/>
    <property type="match status" value="1"/>
</dbReference>
<name>A0A4R6MWE1_9BURK</name>
<dbReference type="GO" id="GO:0046872">
    <property type="term" value="F:metal ion binding"/>
    <property type="evidence" value="ECO:0007669"/>
    <property type="project" value="UniProtKB-KW"/>
</dbReference>
<organism evidence="7 8">
    <name type="scientific">Roseateles asaccharophilus</name>
    <dbReference type="NCBI Taxonomy" id="582607"/>
    <lineage>
        <taxon>Bacteria</taxon>
        <taxon>Pseudomonadati</taxon>
        <taxon>Pseudomonadota</taxon>
        <taxon>Betaproteobacteria</taxon>
        <taxon>Burkholderiales</taxon>
        <taxon>Sphaerotilaceae</taxon>
        <taxon>Roseateles</taxon>
    </lineage>
</organism>
<dbReference type="PANTHER" id="PTHR10458">
    <property type="entry name" value="PEPTIDE DEFORMYLASE"/>
    <property type="match status" value="1"/>
</dbReference>
<dbReference type="GO" id="GO:0042586">
    <property type="term" value="F:peptide deformylase activity"/>
    <property type="evidence" value="ECO:0007669"/>
    <property type="project" value="UniProtKB-UniRule"/>
</dbReference>
<evidence type="ECO:0000256" key="2">
    <source>
        <dbReference type="ARBA" id="ARBA00022723"/>
    </source>
</evidence>
<dbReference type="PRINTS" id="PR01576">
    <property type="entry name" value="PDEFORMYLASE"/>
</dbReference>
<feature type="binding site" evidence="6">
    <location>
        <position position="166"/>
    </location>
    <ligand>
        <name>Fe cation</name>
        <dbReference type="ChEBI" id="CHEBI:24875"/>
    </ligand>
</feature>
<sequence length="208" mass="23150">MNALHPMGLLQALTNAALCAIHSAGPTLKILSMAILNILRYPDARLHTVAKPVAAVDARIQQLADDMLETMYAAEGVGLAATQVDVHERVLVMDTSEGRNEPRVLINPEIIEASTQMSEGEEGCLSVPTIYDKVPRHTKVKVRALDREGKTYEFEAEGLLAVCVQHEMDHLMGKVFVEYLSPLKRERIKTKLVKKSREEQQAAQARRR</sequence>
<dbReference type="HAMAP" id="MF_00163">
    <property type="entry name" value="Pep_deformylase"/>
    <property type="match status" value="1"/>
</dbReference>